<dbReference type="GO" id="GO:0009244">
    <property type="term" value="P:lipopolysaccharide core region biosynthetic process"/>
    <property type="evidence" value="ECO:0007669"/>
    <property type="project" value="TreeGrafter"/>
</dbReference>
<evidence type="ECO:0000256" key="2">
    <source>
        <dbReference type="ARBA" id="ARBA00022679"/>
    </source>
</evidence>
<dbReference type="PANTHER" id="PTHR30160">
    <property type="entry name" value="TETRAACYLDISACCHARIDE 4'-KINASE-RELATED"/>
    <property type="match status" value="1"/>
</dbReference>
<dbReference type="CDD" id="cd03789">
    <property type="entry name" value="GT9_LPS_heptosyltransferase"/>
    <property type="match status" value="1"/>
</dbReference>
<reference evidence="3 4" key="1">
    <citation type="submission" date="2018-07" db="EMBL/GenBank/DDBJ databases">
        <title>Genomic Encyclopedia of Type Strains, Phase III (KMG-III): the genomes of soil and plant-associated and newly described type strains.</title>
        <authorList>
            <person name="Whitman W."/>
        </authorList>
    </citation>
    <scope>NUCLEOTIDE SEQUENCE [LARGE SCALE GENOMIC DNA]</scope>
    <source>
        <strain evidence="3 4">CECT 8488</strain>
    </source>
</reference>
<protein>
    <submittedName>
        <fullName evidence="3">ADP-heptose:LPS heptosyltransferase</fullName>
    </submittedName>
</protein>
<dbReference type="InterPro" id="IPR051199">
    <property type="entry name" value="LPS_LOS_Heptosyltrfase"/>
</dbReference>
<dbReference type="SUPFAM" id="SSF53756">
    <property type="entry name" value="UDP-Glycosyltransferase/glycogen phosphorylase"/>
    <property type="match status" value="1"/>
</dbReference>
<dbReference type="GO" id="GO:0005829">
    <property type="term" value="C:cytosol"/>
    <property type="evidence" value="ECO:0007669"/>
    <property type="project" value="TreeGrafter"/>
</dbReference>
<keyword evidence="1" id="KW-0328">Glycosyltransferase</keyword>
<dbReference type="GO" id="GO:0008713">
    <property type="term" value="F:ADP-heptose-lipopolysaccharide heptosyltransferase activity"/>
    <property type="evidence" value="ECO:0007669"/>
    <property type="project" value="TreeGrafter"/>
</dbReference>
<dbReference type="EMBL" id="QRDW01000003">
    <property type="protein sequence ID" value="RED51420.1"/>
    <property type="molecule type" value="Genomic_DNA"/>
</dbReference>
<name>A0A3D9HPL9_9PROT</name>
<organism evidence="3 4">
    <name type="scientific">Aestuariispira insulae</name>
    <dbReference type="NCBI Taxonomy" id="1461337"/>
    <lineage>
        <taxon>Bacteria</taxon>
        <taxon>Pseudomonadati</taxon>
        <taxon>Pseudomonadota</taxon>
        <taxon>Alphaproteobacteria</taxon>
        <taxon>Rhodospirillales</taxon>
        <taxon>Kiloniellaceae</taxon>
        <taxon>Aestuariispira</taxon>
    </lineage>
</organism>
<proteinExistence type="predicted"/>
<dbReference type="AlphaFoldDB" id="A0A3D9HPL9"/>
<dbReference type="OrthoDB" id="9807356at2"/>
<comment type="caution">
    <text evidence="3">The sequence shown here is derived from an EMBL/GenBank/DDBJ whole genome shotgun (WGS) entry which is preliminary data.</text>
</comment>
<evidence type="ECO:0000313" key="4">
    <source>
        <dbReference type="Proteomes" id="UP000256845"/>
    </source>
</evidence>
<accession>A0A3D9HPL9</accession>
<dbReference type="RefSeq" id="WP_115936312.1">
    <property type="nucleotide sequence ID" value="NZ_QRDW01000003.1"/>
</dbReference>
<dbReference type="Pfam" id="PF01075">
    <property type="entry name" value="Glyco_transf_9"/>
    <property type="match status" value="1"/>
</dbReference>
<evidence type="ECO:0000313" key="3">
    <source>
        <dbReference type="EMBL" id="RED51420.1"/>
    </source>
</evidence>
<dbReference type="Proteomes" id="UP000256845">
    <property type="component" value="Unassembled WGS sequence"/>
</dbReference>
<dbReference type="PANTHER" id="PTHR30160:SF1">
    <property type="entry name" value="LIPOPOLYSACCHARIDE 1,2-N-ACETYLGLUCOSAMINETRANSFERASE-RELATED"/>
    <property type="match status" value="1"/>
</dbReference>
<dbReference type="InterPro" id="IPR002201">
    <property type="entry name" value="Glyco_trans_9"/>
</dbReference>
<dbReference type="Gene3D" id="3.40.50.2000">
    <property type="entry name" value="Glycogen Phosphorylase B"/>
    <property type="match status" value="2"/>
</dbReference>
<gene>
    <name evidence="3" type="ORF">DFP90_103221</name>
</gene>
<keyword evidence="4" id="KW-1185">Reference proteome</keyword>
<sequence length="322" mass="35649">MSKQSASSAQERILIIKLSALGDFVQALGPFQAIRKHHPDAHITLVTTKPYKELAEKSGWFDRVVPDGKAQLREIKRIWRLRKFLINGRFDMVYDLQTSDRSSLYYHLMWPHKPQWSGIAKGCSHPHANPRRDFMHTIERQREQLEMAEITDVPPPDLAWMDADISHLQLDDTFALLIPGGAPHRPDKRWPGDHYGTIAKRLTAAGIQPVILGTASEADEAAEILATCPEAKSLIGKTSLFEIAVLARRAALALGNDTGPMHMAAAAGCPSLALYSKASDPALCGQRGPNVVIERTDTLDQLPPDRVWSLLTAFLEKEASAS</sequence>
<evidence type="ECO:0000256" key="1">
    <source>
        <dbReference type="ARBA" id="ARBA00022676"/>
    </source>
</evidence>
<keyword evidence="2 3" id="KW-0808">Transferase</keyword>